<organism evidence="3">
    <name type="scientific">Dissoconium aciculare CBS 342.82</name>
    <dbReference type="NCBI Taxonomy" id="1314786"/>
    <lineage>
        <taxon>Eukaryota</taxon>
        <taxon>Fungi</taxon>
        <taxon>Dikarya</taxon>
        <taxon>Ascomycota</taxon>
        <taxon>Pezizomycotina</taxon>
        <taxon>Dothideomycetes</taxon>
        <taxon>Dothideomycetidae</taxon>
        <taxon>Mycosphaerellales</taxon>
        <taxon>Dissoconiaceae</taxon>
        <taxon>Dissoconium</taxon>
    </lineage>
</organism>
<evidence type="ECO:0000313" key="3">
    <source>
        <dbReference type="RefSeq" id="XP_033460600.1"/>
    </source>
</evidence>
<protein>
    <submittedName>
        <fullName evidence="3">Uncharacterized protein</fullName>
    </submittedName>
</protein>
<dbReference type="OrthoDB" id="537467at2759"/>
<dbReference type="GeneID" id="54362482"/>
<gene>
    <name evidence="3" type="ORF">K489DRAFT_379561</name>
</gene>
<reference evidence="3" key="2">
    <citation type="submission" date="2020-04" db="EMBL/GenBank/DDBJ databases">
        <authorList>
            <consortium name="NCBI Genome Project"/>
        </authorList>
    </citation>
    <scope>NUCLEOTIDE SEQUENCE</scope>
    <source>
        <strain evidence="3">CBS 342.82</strain>
    </source>
</reference>
<keyword evidence="2" id="KW-1185">Reference proteome</keyword>
<dbReference type="AlphaFoldDB" id="A0A6J3M7N3"/>
<reference evidence="3" key="1">
    <citation type="submission" date="2020-01" db="EMBL/GenBank/DDBJ databases">
        <authorList>
            <consortium name="DOE Joint Genome Institute"/>
            <person name="Haridas S."/>
            <person name="Albert R."/>
            <person name="Binder M."/>
            <person name="Bloem J."/>
            <person name="Labutti K."/>
            <person name="Salamov A."/>
            <person name="Andreopoulos B."/>
            <person name="Baker S.E."/>
            <person name="Barry K."/>
            <person name="Bills G."/>
            <person name="Bluhm B.H."/>
            <person name="Cannon C."/>
            <person name="Castanera R."/>
            <person name="Culley D.E."/>
            <person name="Daum C."/>
            <person name="Ezra D."/>
            <person name="Gonzalez J.B."/>
            <person name="Henrissat B."/>
            <person name="Kuo A."/>
            <person name="Liang C."/>
            <person name="Lipzen A."/>
            <person name="Lutzoni F."/>
            <person name="Magnuson J."/>
            <person name="Mondo S."/>
            <person name="Nolan M."/>
            <person name="Ohm R."/>
            <person name="Pangilinan J."/>
            <person name="Park H.-J."/>
            <person name="Ramirez L."/>
            <person name="Alfaro M."/>
            <person name="Sun H."/>
            <person name="Tritt A."/>
            <person name="Yoshinaga Y."/>
            <person name="Zwiers L.-H."/>
            <person name="Turgeon B.G."/>
            <person name="Goodwin S.B."/>
            <person name="Spatafora J.W."/>
            <person name="Crous P.W."/>
            <person name="Grigoriev I.V."/>
        </authorList>
    </citation>
    <scope>NUCLEOTIDE SEQUENCE</scope>
    <source>
        <strain evidence="3">CBS 342.82</strain>
    </source>
</reference>
<evidence type="ECO:0000256" key="1">
    <source>
        <dbReference type="SAM" id="MobiDB-lite"/>
    </source>
</evidence>
<evidence type="ECO:0000313" key="2">
    <source>
        <dbReference type="Proteomes" id="UP000504637"/>
    </source>
</evidence>
<reference evidence="3" key="3">
    <citation type="submission" date="2025-08" db="UniProtKB">
        <authorList>
            <consortium name="RefSeq"/>
        </authorList>
    </citation>
    <scope>IDENTIFICATION</scope>
    <source>
        <strain evidence="3">CBS 342.82</strain>
    </source>
</reference>
<dbReference type="Proteomes" id="UP000504637">
    <property type="component" value="Unplaced"/>
</dbReference>
<name>A0A6J3M7N3_9PEZI</name>
<accession>A0A6J3M7N3</accession>
<feature type="region of interest" description="Disordered" evidence="1">
    <location>
        <begin position="75"/>
        <end position="132"/>
    </location>
</feature>
<feature type="compositionally biased region" description="Low complexity" evidence="1">
    <location>
        <begin position="99"/>
        <end position="121"/>
    </location>
</feature>
<proteinExistence type="predicted"/>
<sequence>MPSKRDKADHSKPCSLCATRRDVLIRCQIDETGKWNFVCTGKCWKDVSGGVMDGDGTEEHKFYRYGGMWKNKHEAVSAKKPKGIGKKKEANSAVDAVQSAHNGSSDAVSSSSADHMSDGTSCPNHMSDKTSG</sequence>
<dbReference type="RefSeq" id="XP_033460600.1">
    <property type="nucleotide sequence ID" value="XM_033604682.1"/>
</dbReference>